<dbReference type="Pfam" id="PF22352">
    <property type="entry name" value="K319L-like_PKD"/>
    <property type="match status" value="1"/>
</dbReference>
<gene>
    <name evidence="2" type="ORF">ACFQ4C_24790</name>
</gene>
<sequence length="503" mass="53379">MRINRILVVMTATTLLLSGCKKDTEPSPDKDPDPTQNPTSSTLVAEAGADQAVQLGATVTLDGSGSKDSGNKTLTYQWAITQKPASSTVTLSTATAVKTTFVPDKAGDYEIELTISNGKANQKDKVKVTVTPIPTQAKLLDEVISAKTVLEDRVPDPALPDYIVDKRLVVQAELAINPGVTIAFARDAQFNVTNTGGILVAKGEAAKRIRFIGKEATKGFWQGLWITSESSGNVLENVDILHGGGRVVYMSAMAGLTLSGKAQLNLKNTLISESDGYGLHAADGTVLREFVANKFSNNTESGVFVSADNVKALDAASVYTAGNGRNLVEILKSNLSPTTKEIVWKALDDQTPYLLQNSVTVQSELRLEPGVVLKTSRNVIIAVDSKGSLSAVGTPEKRIKIGGLEAEAGYWRGLHYSWSASAKNRLEYVDLTDGGSSASVSGVKSNLAVSGSTTLISVKNCAISRSAGYGIFVTYEARNQLSKDAESVNKFEDNTQGTILIGN</sequence>
<evidence type="ECO:0000313" key="2">
    <source>
        <dbReference type="EMBL" id="MFD1144368.1"/>
    </source>
</evidence>
<evidence type="ECO:0000313" key="3">
    <source>
        <dbReference type="Proteomes" id="UP001597116"/>
    </source>
</evidence>
<dbReference type="InterPro" id="IPR035986">
    <property type="entry name" value="PKD_dom_sf"/>
</dbReference>
<dbReference type="Gene3D" id="2.60.40.10">
    <property type="entry name" value="Immunoglobulins"/>
    <property type="match status" value="1"/>
</dbReference>
<comment type="caution">
    <text evidence="2">The sequence shown here is derived from an EMBL/GenBank/DDBJ whole genome shotgun (WGS) entry which is preliminary data.</text>
</comment>
<dbReference type="Proteomes" id="UP001597116">
    <property type="component" value="Unassembled WGS sequence"/>
</dbReference>
<feature type="region of interest" description="Disordered" evidence="1">
    <location>
        <begin position="19"/>
        <end position="41"/>
    </location>
</feature>
<name>A0ABW3Q9I5_9BACT</name>
<protein>
    <submittedName>
        <fullName evidence="2">PKD domain-containing protein</fullName>
    </submittedName>
</protein>
<dbReference type="PROSITE" id="PS51257">
    <property type="entry name" value="PROKAR_LIPOPROTEIN"/>
    <property type="match status" value="1"/>
</dbReference>
<reference evidence="3" key="1">
    <citation type="journal article" date="2019" name="Int. J. Syst. Evol. Microbiol.">
        <title>The Global Catalogue of Microorganisms (GCM) 10K type strain sequencing project: providing services to taxonomists for standard genome sequencing and annotation.</title>
        <authorList>
            <consortium name="The Broad Institute Genomics Platform"/>
            <consortium name="The Broad Institute Genome Sequencing Center for Infectious Disease"/>
            <person name="Wu L."/>
            <person name="Ma J."/>
        </authorList>
    </citation>
    <scope>NUCLEOTIDE SEQUENCE [LARGE SCALE GENOMIC DNA]</scope>
    <source>
        <strain evidence="3">CCUG 55608</strain>
    </source>
</reference>
<dbReference type="RefSeq" id="WP_265988790.1">
    <property type="nucleotide sequence ID" value="NZ_CP110973.1"/>
</dbReference>
<dbReference type="SUPFAM" id="SSF49299">
    <property type="entry name" value="PKD domain"/>
    <property type="match status" value="1"/>
</dbReference>
<feature type="compositionally biased region" description="Basic and acidic residues" evidence="1">
    <location>
        <begin position="20"/>
        <end position="33"/>
    </location>
</feature>
<dbReference type="InterPro" id="IPR013783">
    <property type="entry name" value="Ig-like_fold"/>
</dbReference>
<dbReference type="InterPro" id="IPR012334">
    <property type="entry name" value="Pectin_lyas_fold"/>
</dbReference>
<accession>A0ABW3Q9I5</accession>
<proteinExistence type="predicted"/>
<organism evidence="2 3">
    <name type="scientific">Larkinella insperata</name>
    <dbReference type="NCBI Taxonomy" id="332158"/>
    <lineage>
        <taxon>Bacteria</taxon>
        <taxon>Pseudomonadati</taxon>
        <taxon>Bacteroidota</taxon>
        <taxon>Cytophagia</taxon>
        <taxon>Cytophagales</taxon>
        <taxon>Spirosomataceae</taxon>
        <taxon>Larkinella</taxon>
    </lineage>
</organism>
<evidence type="ECO:0000256" key="1">
    <source>
        <dbReference type="SAM" id="MobiDB-lite"/>
    </source>
</evidence>
<dbReference type="EMBL" id="JBHTLP010000021">
    <property type="protein sequence ID" value="MFD1144368.1"/>
    <property type="molecule type" value="Genomic_DNA"/>
</dbReference>
<dbReference type="Gene3D" id="2.160.20.10">
    <property type="entry name" value="Single-stranded right-handed beta-helix, Pectin lyase-like"/>
    <property type="match status" value="1"/>
</dbReference>
<keyword evidence="3" id="KW-1185">Reference proteome</keyword>